<evidence type="ECO:0000256" key="1">
    <source>
        <dbReference type="ARBA" id="ARBA00023015"/>
    </source>
</evidence>
<dbReference type="Gene3D" id="1.10.10.10">
    <property type="entry name" value="Winged helix-like DNA-binding domain superfamily/Winged helix DNA-binding domain"/>
    <property type="match status" value="1"/>
</dbReference>
<dbReference type="SMART" id="SM00895">
    <property type="entry name" value="FCD"/>
    <property type="match status" value="1"/>
</dbReference>
<dbReference type="Pfam" id="PF00392">
    <property type="entry name" value="GntR"/>
    <property type="match status" value="1"/>
</dbReference>
<dbReference type="InterPro" id="IPR036390">
    <property type="entry name" value="WH_DNA-bd_sf"/>
</dbReference>
<dbReference type="RefSeq" id="WP_059038517.1">
    <property type="nucleotide sequence ID" value="NZ_JAADZU010000061.1"/>
</dbReference>
<dbReference type="PANTHER" id="PTHR43537:SF24">
    <property type="entry name" value="GLUCONATE OPERON TRANSCRIPTIONAL REPRESSOR"/>
    <property type="match status" value="1"/>
</dbReference>
<keyword evidence="1" id="KW-0805">Transcription regulation</keyword>
<dbReference type="Proteomes" id="UP000466307">
    <property type="component" value="Unassembled WGS sequence"/>
</dbReference>
<keyword evidence="3" id="KW-0804">Transcription</keyword>
<proteinExistence type="predicted"/>
<dbReference type="GO" id="GO:0003700">
    <property type="term" value="F:DNA-binding transcription factor activity"/>
    <property type="evidence" value="ECO:0007669"/>
    <property type="project" value="InterPro"/>
</dbReference>
<gene>
    <name evidence="5" type="ORF">GYA93_16890</name>
</gene>
<dbReference type="Gene3D" id="1.20.120.530">
    <property type="entry name" value="GntR ligand-binding domain-like"/>
    <property type="match status" value="1"/>
</dbReference>
<reference evidence="5 6" key="1">
    <citation type="submission" date="2020-01" db="EMBL/GenBank/DDBJ databases">
        <title>Investigation of new actinobacteria for the biodesulphurisation of diesel fuel.</title>
        <authorList>
            <person name="Athi Narayanan S.M."/>
        </authorList>
    </citation>
    <scope>NUCLEOTIDE SEQUENCE [LARGE SCALE GENOMIC DNA]</scope>
    <source>
        <strain evidence="5 6">213E</strain>
    </source>
</reference>
<dbReference type="EMBL" id="JAADZU010000061">
    <property type="protein sequence ID" value="NDK91244.1"/>
    <property type="molecule type" value="Genomic_DNA"/>
</dbReference>
<dbReference type="PANTHER" id="PTHR43537">
    <property type="entry name" value="TRANSCRIPTIONAL REGULATOR, GNTR FAMILY"/>
    <property type="match status" value="1"/>
</dbReference>
<evidence type="ECO:0000256" key="3">
    <source>
        <dbReference type="ARBA" id="ARBA00023163"/>
    </source>
</evidence>
<evidence type="ECO:0000256" key="2">
    <source>
        <dbReference type="ARBA" id="ARBA00023125"/>
    </source>
</evidence>
<dbReference type="PROSITE" id="PS50949">
    <property type="entry name" value="HTH_GNTR"/>
    <property type="match status" value="1"/>
</dbReference>
<feature type="domain" description="HTH gntR-type" evidence="4">
    <location>
        <begin position="12"/>
        <end position="79"/>
    </location>
</feature>
<evidence type="ECO:0000313" key="6">
    <source>
        <dbReference type="Proteomes" id="UP000466307"/>
    </source>
</evidence>
<accession>A0A7K3LSI1</accession>
<dbReference type="InterPro" id="IPR011711">
    <property type="entry name" value="GntR_C"/>
</dbReference>
<dbReference type="SMART" id="SM00345">
    <property type="entry name" value="HTH_GNTR"/>
    <property type="match status" value="1"/>
</dbReference>
<name>A0A7K3LSI1_9ACTN</name>
<comment type="caution">
    <text evidence="5">The sequence shown here is derived from an EMBL/GenBank/DDBJ whole genome shotgun (WGS) entry which is preliminary data.</text>
</comment>
<evidence type="ECO:0000259" key="4">
    <source>
        <dbReference type="PROSITE" id="PS50949"/>
    </source>
</evidence>
<dbReference type="Pfam" id="PF07729">
    <property type="entry name" value="FCD"/>
    <property type="match status" value="1"/>
</dbReference>
<sequence>MSMRTPDDQPAVSASDRAFHHVKAAIIRGDFASGTMISEGLVVADLGISRTPVHEAFLRLAAEGLLDLLSRKGAIVRPIAPSEAEDVLEMREAIESAAAQRAIRLGDIDTLMPRLHRLLDLQVVATENADVVAYLDADDEFHSAVVEASGNRIAVDFMGRLHDRQQRLRHQLVRVRPEQLVEGLAQHRQLADALAAGDGERYAAVLHDHVASHRGAL</sequence>
<dbReference type="SUPFAM" id="SSF46785">
    <property type="entry name" value="Winged helix' DNA-binding domain"/>
    <property type="match status" value="1"/>
</dbReference>
<keyword evidence="6" id="KW-1185">Reference proteome</keyword>
<dbReference type="InterPro" id="IPR000524">
    <property type="entry name" value="Tscrpt_reg_HTH_GntR"/>
</dbReference>
<dbReference type="GO" id="GO:0003677">
    <property type="term" value="F:DNA binding"/>
    <property type="evidence" value="ECO:0007669"/>
    <property type="project" value="UniProtKB-KW"/>
</dbReference>
<dbReference type="InterPro" id="IPR008920">
    <property type="entry name" value="TF_FadR/GntR_C"/>
</dbReference>
<dbReference type="InterPro" id="IPR036388">
    <property type="entry name" value="WH-like_DNA-bd_sf"/>
</dbReference>
<organism evidence="5 6">
    <name type="scientific">Gordonia desulfuricans</name>
    <dbReference type="NCBI Taxonomy" id="89051"/>
    <lineage>
        <taxon>Bacteria</taxon>
        <taxon>Bacillati</taxon>
        <taxon>Actinomycetota</taxon>
        <taxon>Actinomycetes</taxon>
        <taxon>Mycobacteriales</taxon>
        <taxon>Gordoniaceae</taxon>
        <taxon>Gordonia</taxon>
    </lineage>
</organism>
<protein>
    <submittedName>
        <fullName evidence="5">GntR family transcriptional regulator</fullName>
    </submittedName>
</protein>
<keyword evidence="2" id="KW-0238">DNA-binding</keyword>
<dbReference type="AlphaFoldDB" id="A0A7K3LSI1"/>
<dbReference type="SUPFAM" id="SSF48008">
    <property type="entry name" value="GntR ligand-binding domain-like"/>
    <property type="match status" value="1"/>
</dbReference>
<evidence type="ECO:0000313" key="5">
    <source>
        <dbReference type="EMBL" id="NDK91244.1"/>
    </source>
</evidence>